<dbReference type="EMBL" id="UINC01055405">
    <property type="protein sequence ID" value="SVB74242.1"/>
    <property type="molecule type" value="Genomic_DNA"/>
</dbReference>
<feature type="non-terminal residue" evidence="1">
    <location>
        <position position="1"/>
    </location>
</feature>
<sequence length="22" mass="2496">GETLKFGGENQFYLSILFGFNN</sequence>
<protein>
    <submittedName>
        <fullName evidence="1">Uncharacterized protein</fullName>
    </submittedName>
</protein>
<accession>A0A382GHA1</accession>
<name>A0A382GHA1_9ZZZZ</name>
<evidence type="ECO:0000313" key="1">
    <source>
        <dbReference type="EMBL" id="SVB74242.1"/>
    </source>
</evidence>
<organism evidence="1">
    <name type="scientific">marine metagenome</name>
    <dbReference type="NCBI Taxonomy" id="408172"/>
    <lineage>
        <taxon>unclassified sequences</taxon>
        <taxon>metagenomes</taxon>
        <taxon>ecological metagenomes</taxon>
    </lineage>
</organism>
<dbReference type="AlphaFoldDB" id="A0A382GHA1"/>
<proteinExistence type="predicted"/>
<reference evidence="1" key="1">
    <citation type="submission" date="2018-05" db="EMBL/GenBank/DDBJ databases">
        <authorList>
            <person name="Lanie J.A."/>
            <person name="Ng W.-L."/>
            <person name="Kazmierczak K.M."/>
            <person name="Andrzejewski T.M."/>
            <person name="Davidsen T.M."/>
            <person name="Wayne K.J."/>
            <person name="Tettelin H."/>
            <person name="Glass J.I."/>
            <person name="Rusch D."/>
            <person name="Podicherti R."/>
            <person name="Tsui H.-C.T."/>
            <person name="Winkler M.E."/>
        </authorList>
    </citation>
    <scope>NUCLEOTIDE SEQUENCE</scope>
</reference>
<gene>
    <name evidence="1" type="ORF">METZ01_LOCUS227096</name>
</gene>